<reference evidence="1 2" key="1">
    <citation type="submission" date="2019-03" db="EMBL/GenBank/DDBJ databases">
        <title>First draft genome of Liparis tanakae, snailfish: a comprehensive survey of snailfish specific genes.</title>
        <authorList>
            <person name="Kim W."/>
            <person name="Song I."/>
            <person name="Jeong J.-H."/>
            <person name="Kim D."/>
            <person name="Kim S."/>
            <person name="Ryu S."/>
            <person name="Song J.Y."/>
            <person name="Lee S.K."/>
        </authorList>
    </citation>
    <scope>NUCLEOTIDE SEQUENCE [LARGE SCALE GENOMIC DNA]</scope>
    <source>
        <tissue evidence="1">Muscle</tissue>
    </source>
</reference>
<accession>A0A4Z2IYR1</accession>
<dbReference type="AlphaFoldDB" id="A0A4Z2IYR1"/>
<sequence>MADVGYEHSRSSGRSAFGVSTLYVYGSFSSPTHTLTEQHLSPPQHPSIDPHSVSSGLLPQGLMGYEYSLGLLFSQPFTRLLFHLSGGPTNRFLPVKSAAVTQLCVPRGTDIIAGYTTGVATERRVRPLLIALLTG</sequence>
<name>A0A4Z2IYR1_9TELE</name>
<protein>
    <submittedName>
        <fullName evidence="1">Uncharacterized protein</fullName>
    </submittedName>
</protein>
<keyword evidence="2" id="KW-1185">Reference proteome</keyword>
<dbReference type="Proteomes" id="UP000314294">
    <property type="component" value="Unassembled WGS sequence"/>
</dbReference>
<organism evidence="1 2">
    <name type="scientific">Liparis tanakae</name>
    <name type="common">Tanaka's snailfish</name>
    <dbReference type="NCBI Taxonomy" id="230148"/>
    <lineage>
        <taxon>Eukaryota</taxon>
        <taxon>Metazoa</taxon>
        <taxon>Chordata</taxon>
        <taxon>Craniata</taxon>
        <taxon>Vertebrata</taxon>
        <taxon>Euteleostomi</taxon>
        <taxon>Actinopterygii</taxon>
        <taxon>Neopterygii</taxon>
        <taxon>Teleostei</taxon>
        <taxon>Neoteleostei</taxon>
        <taxon>Acanthomorphata</taxon>
        <taxon>Eupercaria</taxon>
        <taxon>Perciformes</taxon>
        <taxon>Cottioidei</taxon>
        <taxon>Cottales</taxon>
        <taxon>Liparidae</taxon>
        <taxon>Liparis</taxon>
    </lineage>
</organism>
<proteinExistence type="predicted"/>
<gene>
    <name evidence="1" type="ORF">EYF80_007156</name>
</gene>
<comment type="caution">
    <text evidence="1">The sequence shown here is derived from an EMBL/GenBank/DDBJ whole genome shotgun (WGS) entry which is preliminary data.</text>
</comment>
<evidence type="ECO:0000313" key="1">
    <source>
        <dbReference type="EMBL" id="TNN82638.1"/>
    </source>
</evidence>
<evidence type="ECO:0000313" key="2">
    <source>
        <dbReference type="Proteomes" id="UP000314294"/>
    </source>
</evidence>
<dbReference type="EMBL" id="SRLO01000038">
    <property type="protein sequence ID" value="TNN82638.1"/>
    <property type="molecule type" value="Genomic_DNA"/>
</dbReference>